<dbReference type="InterPro" id="IPR001623">
    <property type="entry name" value="DnaJ_domain"/>
</dbReference>
<reference evidence="9 10" key="1">
    <citation type="submission" date="2019-07" db="EMBL/GenBank/DDBJ databases">
        <title>Genomics analysis of Aphanomyces spp. identifies a new class of oomycete effector associated with host adaptation.</title>
        <authorList>
            <person name="Gaulin E."/>
        </authorList>
    </citation>
    <scope>NUCLEOTIDE SEQUENCE [LARGE SCALE GENOMIC DNA]</scope>
    <source>
        <strain evidence="9 10">ATCC 201684</strain>
    </source>
</reference>
<dbReference type="Proteomes" id="UP000481153">
    <property type="component" value="Unassembled WGS sequence"/>
</dbReference>
<keyword evidence="10" id="KW-1185">Reference proteome</keyword>
<keyword evidence="2 7" id="KW-0812">Transmembrane</keyword>
<protein>
    <recommendedName>
        <fullName evidence="8">J domain-containing protein</fullName>
    </recommendedName>
</protein>
<dbReference type="InterPro" id="IPR044632">
    <property type="entry name" value="DNAJC25-like"/>
</dbReference>
<dbReference type="VEuPathDB" id="FungiDB:AeMF1_006350"/>
<dbReference type="SUPFAM" id="SSF46565">
    <property type="entry name" value="Chaperone J-domain"/>
    <property type="match status" value="1"/>
</dbReference>
<dbReference type="PANTHER" id="PTHR44176:SF1">
    <property type="entry name" value="DNAJ HOMOLOG SUBFAMILY C MEMBER 25"/>
    <property type="match status" value="1"/>
</dbReference>
<dbReference type="GO" id="GO:0006457">
    <property type="term" value="P:protein folding"/>
    <property type="evidence" value="ECO:0007669"/>
    <property type="project" value="InterPro"/>
</dbReference>
<keyword evidence="4 7" id="KW-0472">Membrane</keyword>
<accession>A0A6G0WWV3</accession>
<comment type="subcellular location">
    <subcellularLocation>
        <location evidence="1">Membrane</location>
        <topology evidence="1">Multi-pass membrane protein</topology>
    </subcellularLocation>
</comment>
<evidence type="ECO:0000256" key="7">
    <source>
        <dbReference type="SAM" id="Phobius"/>
    </source>
</evidence>
<feature type="coiled-coil region" evidence="6">
    <location>
        <begin position="155"/>
        <end position="182"/>
    </location>
</feature>
<evidence type="ECO:0000256" key="4">
    <source>
        <dbReference type="ARBA" id="ARBA00023136"/>
    </source>
</evidence>
<dbReference type="PRINTS" id="PR00625">
    <property type="entry name" value="JDOMAIN"/>
</dbReference>
<keyword evidence="6" id="KW-0175">Coiled coil</keyword>
<keyword evidence="5" id="KW-0143">Chaperone</keyword>
<evidence type="ECO:0000256" key="2">
    <source>
        <dbReference type="ARBA" id="ARBA00022692"/>
    </source>
</evidence>
<dbReference type="AlphaFoldDB" id="A0A6G0WWV3"/>
<evidence type="ECO:0000256" key="3">
    <source>
        <dbReference type="ARBA" id="ARBA00022989"/>
    </source>
</evidence>
<evidence type="ECO:0000256" key="1">
    <source>
        <dbReference type="ARBA" id="ARBA00004141"/>
    </source>
</evidence>
<sequence length="319" mass="37563">MYCGRRECYDILGLRGQETTATTAQIKKAYRSLSLQYHPDKNPSADAKIIFQELATAYEVLSSPLSRASYDHYLNNPDDHAYNYGMHVYHVYAPKSDYRIIAVGFVLFLSVVQYLAQSHRHKQALAYFRQSDEVKRKAKLIQADRSRTDEGKAKRAFVKDKKQRKEQERAELEEIIDDLMANLEITGGYSKPRVANLLAVRIAVFPFTIAKYLAWQITWWYRYSVRGLPYSKEDVQYLTLKALGITEDYFLSEQFVEDREEVLRRELWVPENLEEYQKDLETRWKKKNPKKYKQMLASRNRSVVPDLEPDNSDYEYESD</sequence>
<dbReference type="PANTHER" id="PTHR44176">
    <property type="entry name" value="DNAJ HOMOLOG SUBFAMILY C MEMBER 25"/>
    <property type="match status" value="1"/>
</dbReference>
<dbReference type="InterPro" id="IPR036869">
    <property type="entry name" value="J_dom_sf"/>
</dbReference>
<proteinExistence type="predicted"/>
<evidence type="ECO:0000256" key="6">
    <source>
        <dbReference type="SAM" id="Coils"/>
    </source>
</evidence>
<dbReference type="Pfam" id="PF00226">
    <property type="entry name" value="DnaJ"/>
    <property type="match status" value="1"/>
</dbReference>
<evidence type="ECO:0000313" key="10">
    <source>
        <dbReference type="Proteomes" id="UP000481153"/>
    </source>
</evidence>
<dbReference type="SMART" id="SM00271">
    <property type="entry name" value="DnaJ"/>
    <property type="match status" value="1"/>
</dbReference>
<dbReference type="Gene3D" id="1.10.287.110">
    <property type="entry name" value="DnaJ domain"/>
    <property type="match status" value="1"/>
</dbReference>
<gene>
    <name evidence="9" type="ORF">Ae201684_010690</name>
</gene>
<dbReference type="CDD" id="cd06257">
    <property type="entry name" value="DnaJ"/>
    <property type="match status" value="1"/>
</dbReference>
<organism evidence="9 10">
    <name type="scientific">Aphanomyces euteiches</name>
    <dbReference type="NCBI Taxonomy" id="100861"/>
    <lineage>
        <taxon>Eukaryota</taxon>
        <taxon>Sar</taxon>
        <taxon>Stramenopiles</taxon>
        <taxon>Oomycota</taxon>
        <taxon>Saprolegniomycetes</taxon>
        <taxon>Saprolegniales</taxon>
        <taxon>Verrucalvaceae</taxon>
        <taxon>Aphanomyces</taxon>
    </lineage>
</organism>
<evidence type="ECO:0000259" key="8">
    <source>
        <dbReference type="PROSITE" id="PS50076"/>
    </source>
</evidence>
<name>A0A6G0WWV3_9STRA</name>
<evidence type="ECO:0000313" key="9">
    <source>
        <dbReference type="EMBL" id="KAF0732037.1"/>
    </source>
</evidence>
<comment type="caution">
    <text evidence="9">The sequence shown here is derived from an EMBL/GenBank/DDBJ whole genome shotgun (WGS) entry which is preliminary data.</text>
</comment>
<dbReference type="PROSITE" id="PS50076">
    <property type="entry name" value="DNAJ_2"/>
    <property type="match status" value="1"/>
</dbReference>
<evidence type="ECO:0000256" key="5">
    <source>
        <dbReference type="ARBA" id="ARBA00023186"/>
    </source>
</evidence>
<dbReference type="EMBL" id="VJMJ01000137">
    <property type="protein sequence ID" value="KAF0732037.1"/>
    <property type="molecule type" value="Genomic_DNA"/>
</dbReference>
<dbReference type="GO" id="GO:0005789">
    <property type="term" value="C:endoplasmic reticulum membrane"/>
    <property type="evidence" value="ECO:0007669"/>
    <property type="project" value="TreeGrafter"/>
</dbReference>
<keyword evidence="3 7" id="KW-1133">Transmembrane helix</keyword>
<feature type="domain" description="J" evidence="8">
    <location>
        <begin position="7"/>
        <end position="74"/>
    </location>
</feature>
<feature type="transmembrane region" description="Helical" evidence="7">
    <location>
        <begin position="98"/>
        <end position="116"/>
    </location>
</feature>